<dbReference type="EMBL" id="AAWS01000097">
    <property type="protein sequence ID" value="EAY23914.1"/>
    <property type="molecule type" value="Genomic_DNA"/>
</dbReference>
<dbReference type="PANTHER" id="PTHR33418">
    <property type="entry name" value="HELICASE-ASSOCIATED"/>
    <property type="match status" value="1"/>
</dbReference>
<dbReference type="AlphaFoldDB" id="A2A0C2"/>
<feature type="domain" description="Helicase-associated" evidence="1">
    <location>
        <begin position="452"/>
        <end position="509"/>
    </location>
</feature>
<dbReference type="OrthoDB" id="844469at2"/>
<evidence type="ECO:0000259" key="1">
    <source>
        <dbReference type="Pfam" id="PF03457"/>
    </source>
</evidence>
<gene>
    <name evidence="2" type="ORF">M23134_01290</name>
</gene>
<dbReference type="GO" id="GO:0004386">
    <property type="term" value="F:helicase activity"/>
    <property type="evidence" value="ECO:0007669"/>
    <property type="project" value="UniProtKB-KW"/>
</dbReference>
<keyword evidence="2" id="KW-0067">ATP-binding</keyword>
<feature type="domain" description="Helicase-associated" evidence="1">
    <location>
        <begin position="163"/>
        <end position="219"/>
    </location>
</feature>
<feature type="domain" description="Helicase-associated" evidence="1">
    <location>
        <begin position="228"/>
        <end position="289"/>
    </location>
</feature>
<evidence type="ECO:0000313" key="2">
    <source>
        <dbReference type="EMBL" id="EAY23914.1"/>
    </source>
</evidence>
<feature type="domain" description="Helicase-associated" evidence="1">
    <location>
        <begin position="92"/>
        <end position="152"/>
    </location>
</feature>
<proteinExistence type="predicted"/>
<organism evidence="2 3">
    <name type="scientific">Microscilla marina ATCC 23134</name>
    <dbReference type="NCBI Taxonomy" id="313606"/>
    <lineage>
        <taxon>Bacteria</taxon>
        <taxon>Pseudomonadati</taxon>
        <taxon>Bacteroidota</taxon>
        <taxon>Cytophagia</taxon>
        <taxon>Cytophagales</taxon>
        <taxon>Microscillaceae</taxon>
        <taxon>Microscilla</taxon>
    </lineage>
</organism>
<keyword evidence="2" id="KW-0347">Helicase</keyword>
<reference evidence="2 3" key="1">
    <citation type="submission" date="2007-01" db="EMBL/GenBank/DDBJ databases">
        <authorList>
            <person name="Haygood M."/>
            <person name="Podell S."/>
            <person name="Anderson C."/>
            <person name="Hopkinson B."/>
            <person name="Roe K."/>
            <person name="Barbeau K."/>
            <person name="Gaasterland T."/>
            <person name="Ferriera S."/>
            <person name="Johnson J."/>
            <person name="Kravitz S."/>
            <person name="Beeson K."/>
            <person name="Sutton G."/>
            <person name="Rogers Y.-H."/>
            <person name="Friedman R."/>
            <person name="Frazier M."/>
            <person name="Venter J.C."/>
        </authorList>
    </citation>
    <scope>NUCLEOTIDE SEQUENCE [LARGE SCALE GENOMIC DNA]</scope>
    <source>
        <strain evidence="2 3">ATCC 23134</strain>
    </source>
</reference>
<keyword evidence="2" id="KW-0547">Nucleotide-binding</keyword>
<comment type="caution">
    <text evidence="2">The sequence shown here is derived from an EMBL/GenBank/DDBJ whole genome shotgun (WGS) entry which is preliminary data.</text>
</comment>
<dbReference type="Pfam" id="PF03457">
    <property type="entry name" value="HA"/>
    <property type="match status" value="7"/>
</dbReference>
<feature type="domain" description="Helicase-associated" evidence="1">
    <location>
        <begin position="295"/>
        <end position="354"/>
    </location>
</feature>
<sequence>MKDKEWTYPFGKPYGWDIRDERWYVRYLELKAYKKTHGDCKVPKAWAPNPALARWVSGQRRKRQQMSDWRKNLLDQIKFTWRINPPLKIPPKSWEQHYQELVAFKNDHGHANVPHSWPANPRLAKWVGAQRGHYKKGELSAHKVKQLEAIGFSWVLQVQIVLPWEDYYQKLQSFKQIHGHCNVPSTFEDQKLAKWVARQRKIVDTISGDRKQLLDNIGFTWRLRKGRLSWEARYEQLLKFRAKYGHCNVVTSDIEEWSGLISWVQEQRRKYKENILSPDQITQLEKVGFVWSALEDVWMKSYEELCLYKEKHGHCFPSLKDPSTKSLGLWVRTQRLMKASLLPHRLELLNEIGFDWQQEAGRAKEKWMVKYKELKEYKNKHGHFIIPQSDRSLKSLRMWFFGQRSRFKQGKLSSSRVELLDKLGVEWREEKHPRLEEGLDLDWGGKSTYIRRQWMGKYRLLKDFKNTHGHFVIPGDKNKPLCDWLFSQRKKFKEGKLAQHFIDLLDDLGREWKVPQRRNTKKKN</sequence>
<dbReference type="Proteomes" id="UP000004095">
    <property type="component" value="Unassembled WGS sequence"/>
</dbReference>
<feature type="domain" description="Helicase-associated" evidence="1">
    <location>
        <begin position="364"/>
        <end position="425"/>
    </location>
</feature>
<evidence type="ECO:0000313" key="3">
    <source>
        <dbReference type="Proteomes" id="UP000004095"/>
    </source>
</evidence>
<dbReference type="PANTHER" id="PTHR33418:SF1">
    <property type="entry name" value="HELICASE-ASSOCIATED DOMAIN-CONTAINING PROTEIN"/>
    <property type="match status" value="1"/>
</dbReference>
<keyword evidence="3" id="KW-1185">Reference proteome</keyword>
<dbReference type="InterPro" id="IPR005114">
    <property type="entry name" value="Helicase_assoc"/>
</dbReference>
<name>A2A0C2_MICM2</name>
<dbReference type="eggNOG" id="COG1061">
    <property type="taxonomic scope" value="Bacteria"/>
</dbReference>
<accession>A2A0C2</accession>
<dbReference type="Gene3D" id="6.10.140.530">
    <property type="match status" value="7"/>
</dbReference>
<keyword evidence="2" id="KW-0378">Hydrolase</keyword>
<dbReference type="RefSeq" id="WP_002705948.1">
    <property type="nucleotide sequence ID" value="NZ_AAWS01000097.1"/>
</dbReference>
<feature type="domain" description="Helicase-associated" evidence="1">
    <location>
        <begin position="20"/>
        <end position="79"/>
    </location>
</feature>
<protein>
    <submittedName>
        <fullName evidence="2">Helicase, putative</fullName>
    </submittedName>
</protein>